<protein>
    <recommendedName>
        <fullName evidence="3">Skp1-related protein</fullName>
    </recommendedName>
</protein>
<name>A0A6A5H679_CAERE</name>
<dbReference type="EMBL" id="WUAV01000003">
    <property type="protein sequence ID" value="KAF1762595.1"/>
    <property type="molecule type" value="Genomic_DNA"/>
</dbReference>
<gene>
    <name evidence="6" type="ORF">GCK72_010857</name>
</gene>
<sequence length="180" mass="19645">MSTEEAPVDVPAPEAAPVESLVYITLISDDQKEVNISSEALKQSQTLADMVANLQSSGVTEVKRLGPLRNITGDSLVKIVEWCEHHKGEPILVHNDVGAAPNAGPNRAAIPEWDEEFLKVNNGELYKLIQVSEILEIKRLEKYACQTVAQMADGMSPEEMQNFFGIPGDEEDDETAGPSN</sequence>
<dbReference type="InterPro" id="IPR001232">
    <property type="entry name" value="SKP1-like"/>
</dbReference>
<dbReference type="Pfam" id="PF03931">
    <property type="entry name" value="Skp1_POZ"/>
    <property type="match status" value="1"/>
</dbReference>
<dbReference type="AlphaFoldDB" id="A0A6A5H679"/>
<feature type="domain" description="SKP1 component POZ" evidence="5">
    <location>
        <begin position="24"/>
        <end position="87"/>
    </location>
</feature>
<dbReference type="InterPro" id="IPR016072">
    <property type="entry name" value="Skp1_comp_dimer"/>
</dbReference>
<comment type="pathway">
    <text evidence="3">Protein modification; protein ubiquitination.</text>
</comment>
<organism evidence="6 7">
    <name type="scientific">Caenorhabditis remanei</name>
    <name type="common">Caenorhabditis vulgaris</name>
    <dbReference type="NCBI Taxonomy" id="31234"/>
    <lineage>
        <taxon>Eukaryota</taxon>
        <taxon>Metazoa</taxon>
        <taxon>Ecdysozoa</taxon>
        <taxon>Nematoda</taxon>
        <taxon>Chromadorea</taxon>
        <taxon>Rhabditida</taxon>
        <taxon>Rhabditina</taxon>
        <taxon>Rhabditomorpha</taxon>
        <taxon>Rhabditoidea</taxon>
        <taxon>Rhabditidae</taxon>
        <taxon>Peloderinae</taxon>
        <taxon>Caenorhabditis</taxon>
    </lineage>
</organism>
<dbReference type="InterPro" id="IPR036296">
    <property type="entry name" value="SKP1-like_dim_sf"/>
</dbReference>
<dbReference type="InterPro" id="IPR016073">
    <property type="entry name" value="Skp1_comp_POZ"/>
</dbReference>
<dbReference type="InterPro" id="IPR011333">
    <property type="entry name" value="SKP1/BTB/POZ_sf"/>
</dbReference>
<dbReference type="Pfam" id="PF01466">
    <property type="entry name" value="Skp1"/>
    <property type="match status" value="1"/>
</dbReference>
<reference evidence="6 7" key="1">
    <citation type="submission" date="2019-12" db="EMBL/GenBank/DDBJ databases">
        <title>Chromosome-level assembly of the Caenorhabditis remanei genome.</title>
        <authorList>
            <person name="Teterina A.A."/>
            <person name="Willis J.H."/>
            <person name="Phillips P.C."/>
        </authorList>
    </citation>
    <scope>NUCLEOTIDE SEQUENCE [LARGE SCALE GENOMIC DNA]</scope>
    <source>
        <strain evidence="6 7">PX506</strain>
        <tissue evidence="6">Whole organism</tissue>
    </source>
</reference>
<dbReference type="SUPFAM" id="SSF81382">
    <property type="entry name" value="Skp1 dimerisation domain-like"/>
    <property type="match status" value="1"/>
</dbReference>
<dbReference type="UniPathway" id="UPA00143"/>
<dbReference type="PANTHER" id="PTHR11165">
    <property type="entry name" value="SKP1"/>
    <property type="match status" value="1"/>
</dbReference>
<evidence type="ECO:0000259" key="5">
    <source>
        <dbReference type="Pfam" id="PF03931"/>
    </source>
</evidence>
<evidence type="ECO:0000259" key="4">
    <source>
        <dbReference type="Pfam" id="PF01466"/>
    </source>
</evidence>
<evidence type="ECO:0000256" key="1">
    <source>
        <dbReference type="ARBA" id="ARBA00009993"/>
    </source>
</evidence>
<keyword evidence="2 3" id="KW-0833">Ubl conjugation pathway</keyword>
<evidence type="ECO:0000313" key="6">
    <source>
        <dbReference type="EMBL" id="KAF1762595.1"/>
    </source>
</evidence>
<evidence type="ECO:0000256" key="2">
    <source>
        <dbReference type="ARBA" id="ARBA00022786"/>
    </source>
</evidence>
<dbReference type="Proteomes" id="UP000483820">
    <property type="component" value="Chromosome III"/>
</dbReference>
<dbReference type="GeneID" id="9811113"/>
<dbReference type="InterPro" id="IPR016897">
    <property type="entry name" value="SKP1"/>
</dbReference>
<dbReference type="FunFam" id="3.30.710.10:FF:000124">
    <property type="entry name" value="Protein CBG09126"/>
    <property type="match status" value="1"/>
</dbReference>
<accession>A0A6A5H679</accession>
<dbReference type="Gene3D" id="3.30.710.10">
    <property type="entry name" value="Potassium Channel Kv1.1, Chain A"/>
    <property type="match status" value="1"/>
</dbReference>
<dbReference type="SMART" id="SM00512">
    <property type="entry name" value="Skp1"/>
    <property type="match status" value="1"/>
</dbReference>
<dbReference type="KEGG" id="crq:GCK72_010857"/>
<evidence type="ECO:0000313" key="7">
    <source>
        <dbReference type="Proteomes" id="UP000483820"/>
    </source>
</evidence>
<feature type="domain" description="SKP1 component dimerisation" evidence="4">
    <location>
        <begin position="138"/>
        <end position="174"/>
    </location>
</feature>
<comment type="similarity">
    <text evidence="1 3">Belongs to the SKP1 family.</text>
</comment>
<dbReference type="RefSeq" id="XP_003111538.2">
    <property type="nucleotide sequence ID" value="XM_003111490.2"/>
</dbReference>
<comment type="caution">
    <text evidence="6">The sequence shown here is derived from an EMBL/GenBank/DDBJ whole genome shotgun (WGS) entry which is preliminary data.</text>
</comment>
<dbReference type="GO" id="GO:0016567">
    <property type="term" value="P:protein ubiquitination"/>
    <property type="evidence" value="ECO:0007669"/>
    <property type="project" value="UniProtKB-UniPathway"/>
</dbReference>
<proteinExistence type="inferred from homology"/>
<dbReference type="GO" id="GO:0006511">
    <property type="term" value="P:ubiquitin-dependent protein catabolic process"/>
    <property type="evidence" value="ECO:0007669"/>
    <property type="project" value="InterPro"/>
</dbReference>
<evidence type="ECO:0000256" key="3">
    <source>
        <dbReference type="PIRNR" id="PIRNR028729"/>
    </source>
</evidence>
<dbReference type="CTD" id="9811113"/>
<dbReference type="PIRSF" id="PIRSF028729">
    <property type="entry name" value="E3_ubiquit_lig_SCF_Skp"/>
    <property type="match status" value="1"/>
</dbReference>
<dbReference type="SUPFAM" id="SSF54695">
    <property type="entry name" value="POZ domain"/>
    <property type="match status" value="1"/>
</dbReference>
<comment type="function">
    <text evidence="3">Probable essential component of SCF (SKP1-CUL1-F-box protein) E3 ubiquitin-protein ligase complexes, which mediate the ubiquitination and subsequent proteasomal degradation of target proteins. Regulates cell proliferation during embryonic and larval development.</text>
</comment>